<keyword evidence="4" id="KW-0732">Signal</keyword>
<keyword evidence="7" id="KW-1185">Reference proteome</keyword>
<dbReference type="RefSeq" id="WP_344506692.1">
    <property type="nucleotide sequence ID" value="NZ_BAAAQD010000016.1"/>
</dbReference>
<feature type="chain" id="PRO_5046925367" description="GH26 domain-containing protein" evidence="4">
    <location>
        <begin position="22"/>
        <end position="172"/>
    </location>
</feature>
<feature type="signal peptide" evidence="4">
    <location>
        <begin position="1"/>
        <end position="21"/>
    </location>
</feature>
<sequence>MRPHISIVLAAALVLPTVAVAGPPASAATASTTYEAESGTLQGVTVADTVPGFSGTGYVAGFDDPADVLTFDSYPQAGDHGPVSAVYDRLRGLGGDRKLVALGEVGSIPDPALTRAYHADWSYFVTWGGGFLTNGQANSLEFLRRVYADPHVITLDEVGDFKHHACPHHARP</sequence>
<dbReference type="Gene3D" id="3.20.20.80">
    <property type="entry name" value="Glycosidases"/>
    <property type="match status" value="1"/>
</dbReference>
<evidence type="ECO:0000259" key="5">
    <source>
        <dbReference type="PROSITE" id="PS51764"/>
    </source>
</evidence>
<evidence type="ECO:0000256" key="3">
    <source>
        <dbReference type="PROSITE-ProRule" id="PRU01100"/>
    </source>
</evidence>
<keyword evidence="1" id="KW-0378">Hydrolase</keyword>
<dbReference type="SUPFAM" id="SSF51445">
    <property type="entry name" value="(Trans)glycosidases"/>
    <property type="match status" value="1"/>
</dbReference>
<keyword evidence="2" id="KW-0326">Glycosidase</keyword>
<comment type="caution">
    <text evidence="6">The sequence shown here is derived from an EMBL/GenBank/DDBJ whole genome shotgun (WGS) entry which is preliminary data.</text>
</comment>
<feature type="domain" description="GH26" evidence="5">
    <location>
        <begin position="1"/>
        <end position="156"/>
    </location>
</feature>
<dbReference type="Pfam" id="PF02156">
    <property type="entry name" value="Glyco_hydro_26"/>
    <property type="match status" value="1"/>
</dbReference>
<organism evidence="6 7">
    <name type="scientific">Dactylosporangium maewongense</name>
    <dbReference type="NCBI Taxonomy" id="634393"/>
    <lineage>
        <taxon>Bacteria</taxon>
        <taxon>Bacillati</taxon>
        <taxon>Actinomycetota</taxon>
        <taxon>Actinomycetes</taxon>
        <taxon>Micromonosporales</taxon>
        <taxon>Micromonosporaceae</taxon>
        <taxon>Dactylosporangium</taxon>
    </lineage>
</organism>
<accession>A0ABP4MB37</accession>
<dbReference type="Proteomes" id="UP001501470">
    <property type="component" value="Unassembled WGS sequence"/>
</dbReference>
<evidence type="ECO:0000256" key="2">
    <source>
        <dbReference type="ARBA" id="ARBA00023295"/>
    </source>
</evidence>
<reference evidence="7" key="1">
    <citation type="journal article" date="2019" name="Int. J. Syst. Evol. Microbiol.">
        <title>The Global Catalogue of Microorganisms (GCM) 10K type strain sequencing project: providing services to taxonomists for standard genome sequencing and annotation.</title>
        <authorList>
            <consortium name="The Broad Institute Genomics Platform"/>
            <consortium name="The Broad Institute Genome Sequencing Center for Infectious Disease"/>
            <person name="Wu L."/>
            <person name="Ma J."/>
        </authorList>
    </citation>
    <scope>NUCLEOTIDE SEQUENCE [LARGE SCALE GENOMIC DNA]</scope>
    <source>
        <strain evidence="7">JCM 15933</strain>
    </source>
</reference>
<dbReference type="EMBL" id="BAAAQD010000016">
    <property type="protein sequence ID" value="GAA1540339.1"/>
    <property type="molecule type" value="Genomic_DNA"/>
</dbReference>
<protein>
    <recommendedName>
        <fullName evidence="5">GH26 domain-containing protein</fullName>
    </recommendedName>
</protein>
<gene>
    <name evidence="6" type="ORF">GCM10009827_069550</name>
</gene>
<evidence type="ECO:0000313" key="6">
    <source>
        <dbReference type="EMBL" id="GAA1540339.1"/>
    </source>
</evidence>
<dbReference type="PROSITE" id="PS51764">
    <property type="entry name" value="GH26"/>
    <property type="match status" value="1"/>
</dbReference>
<comment type="similarity">
    <text evidence="3">Belongs to the glycosyl hydrolase 26 family.</text>
</comment>
<proteinExistence type="inferred from homology"/>
<name>A0ABP4MB37_9ACTN</name>
<comment type="caution">
    <text evidence="3">Lacks conserved residue(s) required for the propagation of feature annotation.</text>
</comment>
<evidence type="ECO:0000256" key="1">
    <source>
        <dbReference type="ARBA" id="ARBA00022801"/>
    </source>
</evidence>
<dbReference type="InterPro" id="IPR022790">
    <property type="entry name" value="GH26_dom"/>
</dbReference>
<dbReference type="InterPro" id="IPR017853">
    <property type="entry name" value="GH"/>
</dbReference>
<evidence type="ECO:0000313" key="7">
    <source>
        <dbReference type="Proteomes" id="UP001501470"/>
    </source>
</evidence>
<evidence type="ECO:0000256" key="4">
    <source>
        <dbReference type="SAM" id="SignalP"/>
    </source>
</evidence>